<dbReference type="AlphaFoldDB" id="A0A8J4TNE1"/>
<organism evidence="2 3">
    <name type="scientific">Clarias magur</name>
    <name type="common">Asian catfish</name>
    <name type="synonym">Macropteronotus magur</name>
    <dbReference type="NCBI Taxonomy" id="1594786"/>
    <lineage>
        <taxon>Eukaryota</taxon>
        <taxon>Metazoa</taxon>
        <taxon>Chordata</taxon>
        <taxon>Craniata</taxon>
        <taxon>Vertebrata</taxon>
        <taxon>Euteleostomi</taxon>
        <taxon>Actinopterygii</taxon>
        <taxon>Neopterygii</taxon>
        <taxon>Teleostei</taxon>
        <taxon>Ostariophysi</taxon>
        <taxon>Siluriformes</taxon>
        <taxon>Clariidae</taxon>
        <taxon>Clarias</taxon>
    </lineage>
</organism>
<keyword evidence="3" id="KW-1185">Reference proteome</keyword>
<gene>
    <name evidence="2" type="primary">mal1</name>
    <name evidence="2" type="ORF">DAT39_016250</name>
</gene>
<dbReference type="Proteomes" id="UP000727407">
    <property type="component" value="Unassembled WGS sequence"/>
</dbReference>
<evidence type="ECO:0000313" key="3">
    <source>
        <dbReference type="Proteomes" id="UP000727407"/>
    </source>
</evidence>
<feature type="region of interest" description="Disordered" evidence="1">
    <location>
        <begin position="75"/>
        <end position="100"/>
    </location>
</feature>
<accession>A0A8J4TNE1</accession>
<protein>
    <submittedName>
        <fullName evidence="2">Alpha-glucosidase</fullName>
    </submittedName>
</protein>
<sequence>MSPARGERKVIPKLSWVEEQCSLCARWQSNLLSKGGWQGAVLSELGRQRDSPESRADMLRAFFLCSYLDVTAFSDSNKSSAEKSASVSGKDFVKEATPSANNKRKTCACDYNHVTNG</sequence>
<reference evidence="2" key="1">
    <citation type="submission" date="2020-07" db="EMBL/GenBank/DDBJ databases">
        <title>Clarias magur genome sequencing, assembly and annotation.</title>
        <authorList>
            <person name="Kushwaha B."/>
            <person name="Kumar R."/>
            <person name="Das P."/>
            <person name="Joshi C.G."/>
            <person name="Kumar D."/>
            <person name="Nagpure N.S."/>
            <person name="Pandey M."/>
            <person name="Agarwal S."/>
            <person name="Srivastava S."/>
            <person name="Singh M."/>
            <person name="Sahoo L."/>
            <person name="Jayasankar P."/>
            <person name="Meher P.K."/>
            <person name="Koringa P.G."/>
            <person name="Iquebal M.A."/>
            <person name="Das S.P."/>
            <person name="Bit A."/>
            <person name="Patnaik S."/>
            <person name="Patel N."/>
            <person name="Shah T.M."/>
            <person name="Hinsu A."/>
            <person name="Jena J.K."/>
        </authorList>
    </citation>
    <scope>NUCLEOTIDE SEQUENCE</scope>
    <source>
        <strain evidence="2">CIFAMagur01</strain>
        <tissue evidence="2">Testis</tissue>
    </source>
</reference>
<dbReference type="EMBL" id="QNUK01000396">
    <property type="protein sequence ID" value="KAF5894049.1"/>
    <property type="molecule type" value="Genomic_DNA"/>
</dbReference>
<proteinExistence type="predicted"/>
<evidence type="ECO:0000256" key="1">
    <source>
        <dbReference type="SAM" id="MobiDB-lite"/>
    </source>
</evidence>
<comment type="caution">
    <text evidence="2">The sequence shown here is derived from an EMBL/GenBank/DDBJ whole genome shotgun (WGS) entry which is preliminary data.</text>
</comment>
<evidence type="ECO:0000313" key="2">
    <source>
        <dbReference type="EMBL" id="KAF5894049.1"/>
    </source>
</evidence>
<name>A0A8J4TNE1_CLAMG</name>
<feature type="compositionally biased region" description="Polar residues" evidence="1">
    <location>
        <begin position="75"/>
        <end position="87"/>
    </location>
</feature>